<feature type="region of interest" description="Disordered" evidence="1">
    <location>
        <begin position="79"/>
        <end position="119"/>
    </location>
</feature>
<gene>
    <name evidence="2" type="ORF">RRG08_035909</name>
</gene>
<proteinExistence type="predicted"/>
<organism evidence="2 3">
    <name type="scientific">Elysia crispata</name>
    <name type="common">lettuce slug</name>
    <dbReference type="NCBI Taxonomy" id="231223"/>
    <lineage>
        <taxon>Eukaryota</taxon>
        <taxon>Metazoa</taxon>
        <taxon>Spiralia</taxon>
        <taxon>Lophotrochozoa</taxon>
        <taxon>Mollusca</taxon>
        <taxon>Gastropoda</taxon>
        <taxon>Heterobranchia</taxon>
        <taxon>Euthyneura</taxon>
        <taxon>Panpulmonata</taxon>
        <taxon>Sacoglossa</taxon>
        <taxon>Placobranchoidea</taxon>
        <taxon>Plakobranchidae</taxon>
        <taxon>Elysia</taxon>
    </lineage>
</organism>
<accession>A0AAE1A3F0</accession>
<reference evidence="2" key="1">
    <citation type="journal article" date="2023" name="G3 (Bethesda)">
        <title>A reference genome for the long-term kleptoplast-retaining sea slug Elysia crispata morphotype clarki.</title>
        <authorList>
            <person name="Eastman K.E."/>
            <person name="Pendleton A.L."/>
            <person name="Shaikh M.A."/>
            <person name="Suttiyut T."/>
            <person name="Ogas R."/>
            <person name="Tomko P."/>
            <person name="Gavelis G."/>
            <person name="Widhalm J.R."/>
            <person name="Wisecaver J.H."/>
        </authorList>
    </citation>
    <scope>NUCLEOTIDE SEQUENCE</scope>
    <source>
        <strain evidence="2">ECLA1</strain>
    </source>
</reference>
<protein>
    <submittedName>
        <fullName evidence="2">Uncharacterized protein</fullName>
    </submittedName>
</protein>
<evidence type="ECO:0000313" key="2">
    <source>
        <dbReference type="EMBL" id="KAK3779771.1"/>
    </source>
</evidence>
<evidence type="ECO:0000256" key="1">
    <source>
        <dbReference type="SAM" id="MobiDB-lite"/>
    </source>
</evidence>
<dbReference type="Proteomes" id="UP001283361">
    <property type="component" value="Unassembled WGS sequence"/>
</dbReference>
<dbReference type="AlphaFoldDB" id="A0AAE1A3F0"/>
<evidence type="ECO:0000313" key="3">
    <source>
        <dbReference type="Proteomes" id="UP001283361"/>
    </source>
</evidence>
<name>A0AAE1A3F0_9GAST</name>
<sequence length="119" mass="12942">MSESRHLNPALWFFNSQSGFDTRADDSAVQHTLSPVSRDTLSVGEELSILLITCRGQRSQGHDLPRAAIFLLIMPSKTGSRRVPGSVKASTGIPRRSRRQKIIPAPEVPPGLGVARNGK</sequence>
<keyword evidence="3" id="KW-1185">Reference proteome</keyword>
<comment type="caution">
    <text evidence="2">The sequence shown here is derived from an EMBL/GenBank/DDBJ whole genome shotgun (WGS) entry which is preliminary data.</text>
</comment>
<dbReference type="EMBL" id="JAWDGP010002811">
    <property type="protein sequence ID" value="KAK3779771.1"/>
    <property type="molecule type" value="Genomic_DNA"/>
</dbReference>